<evidence type="ECO:0000256" key="4">
    <source>
        <dbReference type="ARBA" id="ARBA00023004"/>
    </source>
</evidence>
<keyword evidence="4 5" id="KW-0408">Iron</keyword>
<gene>
    <name evidence="7" type="ORF">DVS28_a3811</name>
</gene>
<protein>
    <submittedName>
        <fullName evidence="7">4-hydroxyphenylpyruvate dioxygenase</fullName>
    </submittedName>
</protein>
<feature type="domain" description="VOC" evidence="6">
    <location>
        <begin position="180"/>
        <end position="336"/>
    </location>
</feature>
<dbReference type="InterPro" id="IPR037523">
    <property type="entry name" value="VOC_core"/>
</dbReference>
<comment type="similarity">
    <text evidence="1">Belongs to the 4HPPD family.</text>
</comment>
<dbReference type="InterPro" id="IPR041735">
    <property type="entry name" value="4OHPhenylPyrv_dOase_C"/>
</dbReference>
<keyword evidence="7" id="KW-0670">Pyruvate</keyword>
<dbReference type="GO" id="GO:0003868">
    <property type="term" value="F:4-hydroxyphenylpyruvate dioxygenase activity"/>
    <property type="evidence" value="ECO:0007669"/>
    <property type="project" value="InterPro"/>
</dbReference>
<dbReference type="RefSeq" id="WP_114592822.1">
    <property type="nucleotide sequence ID" value="NZ_CP031165.1"/>
</dbReference>
<evidence type="ECO:0000256" key="1">
    <source>
        <dbReference type="ARBA" id="ARBA00005877"/>
    </source>
</evidence>
<accession>A0A346Y1Y6</accession>
<name>A0A346Y1Y6_9ACTN</name>
<dbReference type="SUPFAM" id="SSF54593">
    <property type="entry name" value="Glyoxalase/Bleomycin resistance protein/Dihydroxybiphenyl dioxygenase"/>
    <property type="match status" value="1"/>
</dbReference>
<evidence type="ECO:0000256" key="2">
    <source>
        <dbReference type="ARBA" id="ARBA00022723"/>
    </source>
</evidence>
<organism evidence="7 8">
    <name type="scientific">Euzebya pacifica</name>
    <dbReference type="NCBI Taxonomy" id="1608957"/>
    <lineage>
        <taxon>Bacteria</taxon>
        <taxon>Bacillati</taxon>
        <taxon>Actinomycetota</taxon>
        <taxon>Nitriliruptoria</taxon>
        <taxon>Euzebyales</taxon>
    </lineage>
</organism>
<dbReference type="AlphaFoldDB" id="A0A346Y1Y6"/>
<dbReference type="InterPro" id="IPR029068">
    <property type="entry name" value="Glyas_Bleomycin-R_OHBP_Dase"/>
</dbReference>
<dbReference type="Pfam" id="PF00903">
    <property type="entry name" value="Glyoxalase"/>
    <property type="match status" value="1"/>
</dbReference>
<feature type="binding site" evidence="5">
    <location>
        <position position="183"/>
    </location>
    <ligand>
        <name>Fe cation</name>
        <dbReference type="ChEBI" id="CHEBI:24875"/>
    </ligand>
</feature>
<dbReference type="InterPro" id="IPR005956">
    <property type="entry name" value="4OHPhenylPyrv_dOase"/>
</dbReference>
<dbReference type="PIRSF" id="PIRSF009283">
    <property type="entry name" value="HPP_dOase"/>
    <property type="match status" value="1"/>
</dbReference>
<dbReference type="OrthoDB" id="9780241at2"/>
<dbReference type="CDD" id="cd07250">
    <property type="entry name" value="HPPD_C_like"/>
    <property type="match status" value="1"/>
</dbReference>
<comment type="cofactor">
    <cofactor evidence="5">
        <name>Fe cation</name>
        <dbReference type="ChEBI" id="CHEBI:24875"/>
    </cofactor>
    <text evidence="5">Binds 1 Fe cation per subunit.</text>
</comment>
<dbReference type="FunFam" id="3.10.180.10:FF:000001">
    <property type="entry name" value="4-hydroxyphenylpyruvate dioxygenase"/>
    <property type="match status" value="1"/>
</dbReference>
<feature type="binding site" evidence="5">
    <location>
        <position position="266"/>
    </location>
    <ligand>
        <name>Fe cation</name>
        <dbReference type="ChEBI" id="CHEBI:24875"/>
    </ligand>
</feature>
<feature type="binding site" evidence="5">
    <location>
        <position position="347"/>
    </location>
    <ligand>
        <name>Fe cation</name>
        <dbReference type="ChEBI" id="CHEBI:24875"/>
    </ligand>
</feature>
<dbReference type="GO" id="GO:0006572">
    <property type="term" value="P:L-tyrosine catabolic process"/>
    <property type="evidence" value="ECO:0007669"/>
    <property type="project" value="TreeGrafter"/>
</dbReference>
<reference evidence="7 8" key="1">
    <citation type="submission" date="2018-09" db="EMBL/GenBank/DDBJ databases">
        <title>Complete genome sequence of Euzebya sp. DY32-46 isolated from seawater of Pacific Ocean.</title>
        <authorList>
            <person name="Xu L."/>
            <person name="Wu Y.-H."/>
            <person name="Xu X.-W."/>
        </authorList>
    </citation>
    <scope>NUCLEOTIDE SEQUENCE [LARGE SCALE GENOMIC DNA]</scope>
    <source>
        <strain evidence="7 8">DY32-46</strain>
    </source>
</reference>
<dbReference type="InterPro" id="IPR004360">
    <property type="entry name" value="Glyas_Fos-R_dOase_dom"/>
</dbReference>
<dbReference type="PANTHER" id="PTHR11959:SF1">
    <property type="entry name" value="4-HYDROXYPHENYLPYRUVATE DIOXYGENASE"/>
    <property type="match status" value="1"/>
</dbReference>
<dbReference type="InterPro" id="IPR041736">
    <property type="entry name" value="4OHPhenylPyrv_dOase_N"/>
</dbReference>
<dbReference type="KEGG" id="euz:DVS28_a3811"/>
<proteinExistence type="inferred from homology"/>
<dbReference type="Proteomes" id="UP000264006">
    <property type="component" value="Chromosome"/>
</dbReference>
<keyword evidence="7" id="KW-0223">Dioxygenase</keyword>
<dbReference type="Pfam" id="PF14696">
    <property type="entry name" value="Glyoxalase_5"/>
    <property type="match status" value="1"/>
</dbReference>
<dbReference type="EMBL" id="CP031165">
    <property type="protein sequence ID" value="AXV08483.1"/>
    <property type="molecule type" value="Genomic_DNA"/>
</dbReference>
<evidence type="ECO:0000259" key="6">
    <source>
        <dbReference type="PROSITE" id="PS51819"/>
    </source>
</evidence>
<dbReference type="PROSITE" id="PS51819">
    <property type="entry name" value="VOC"/>
    <property type="match status" value="2"/>
</dbReference>
<keyword evidence="8" id="KW-1185">Reference proteome</keyword>
<evidence type="ECO:0000313" key="7">
    <source>
        <dbReference type="EMBL" id="AXV08483.1"/>
    </source>
</evidence>
<evidence type="ECO:0000256" key="5">
    <source>
        <dbReference type="PIRSR" id="PIRSR009283-1"/>
    </source>
</evidence>
<dbReference type="NCBIfam" id="TIGR01263">
    <property type="entry name" value="4HPPD"/>
    <property type="match status" value="1"/>
</dbReference>
<dbReference type="GO" id="GO:0046872">
    <property type="term" value="F:metal ion binding"/>
    <property type="evidence" value="ECO:0007669"/>
    <property type="project" value="UniProtKB-KW"/>
</dbReference>
<keyword evidence="2 5" id="KW-0479">Metal-binding</keyword>
<sequence length="379" mass="42255">MTADLMPLLGYHHIEYYVGNAKQAMHYYRTAFGFTPVAYAGPETGQRDKASWVMRQGDITWVMSAGLGPDSEICQHQLAHGDGVKDVALQVPDAETAHRVALERGAESVMAPTVMEDEHGKVVIAKIKAYGDTVHSFVDRSNYSGVFLPGYQPLAHEATDGSGTKTPLYAPEGTDIGLRFVDHVVANTHLGGMDDLAGFYSRIMGFTQLKHFDDEAISTEYSALMSKVLWDGEGRIKLPINEPAEGKKKSQIEEYLDYYGTSGVQHLALHTDDIVETVKALRANGVRFMRVPDTYYAEQQEKLDWDEIAEPIEALAEQNILIDTDEEGYLLQIFTEPVQDRPTVFYEIIERHGAKGFGEGNFKALFEAIEREQDLRGNL</sequence>
<dbReference type="Gene3D" id="3.10.180.10">
    <property type="entry name" value="2,3-Dihydroxybiphenyl 1,2-Dioxygenase, domain 1"/>
    <property type="match status" value="2"/>
</dbReference>
<dbReference type="PANTHER" id="PTHR11959">
    <property type="entry name" value="4-HYDROXYPHENYLPYRUVATE DIOXYGENASE"/>
    <property type="match status" value="1"/>
</dbReference>
<evidence type="ECO:0000256" key="3">
    <source>
        <dbReference type="ARBA" id="ARBA00022737"/>
    </source>
</evidence>
<keyword evidence="7" id="KW-0560">Oxidoreductase</keyword>
<keyword evidence="3" id="KW-0677">Repeat</keyword>
<evidence type="ECO:0000313" key="8">
    <source>
        <dbReference type="Proteomes" id="UP000264006"/>
    </source>
</evidence>
<feature type="domain" description="VOC" evidence="6">
    <location>
        <begin position="10"/>
        <end position="140"/>
    </location>
</feature>
<dbReference type="CDD" id="cd08342">
    <property type="entry name" value="HPPD_N_like"/>
    <property type="match status" value="1"/>
</dbReference>